<dbReference type="EMBL" id="WOWK01000030">
    <property type="protein sequence ID" value="KAF0326457.1"/>
    <property type="molecule type" value="Genomic_DNA"/>
</dbReference>
<accession>A0A8H3WIJ5</accession>
<evidence type="ECO:0000313" key="1">
    <source>
        <dbReference type="EMBL" id="KAF0326457.1"/>
    </source>
</evidence>
<comment type="caution">
    <text evidence="1">The sequence shown here is derived from an EMBL/GenBank/DDBJ whole genome shotgun (WGS) entry which is preliminary data.</text>
</comment>
<keyword evidence="2" id="KW-1185">Reference proteome</keyword>
<proteinExistence type="predicted"/>
<dbReference type="AlphaFoldDB" id="A0A8H3WIJ5"/>
<protein>
    <submittedName>
        <fullName evidence="1">Uncharacterized protein</fullName>
    </submittedName>
</protein>
<organism evidence="1 2">
    <name type="scientific">Colletotrichum asianum</name>
    <dbReference type="NCBI Taxonomy" id="702518"/>
    <lineage>
        <taxon>Eukaryota</taxon>
        <taxon>Fungi</taxon>
        <taxon>Dikarya</taxon>
        <taxon>Ascomycota</taxon>
        <taxon>Pezizomycotina</taxon>
        <taxon>Sordariomycetes</taxon>
        <taxon>Hypocreomycetidae</taxon>
        <taxon>Glomerellales</taxon>
        <taxon>Glomerellaceae</taxon>
        <taxon>Colletotrichum</taxon>
        <taxon>Colletotrichum gloeosporioides species complex</taxon>
    </lineage>
</organism>
<sequence>MGCELQGPACAYYYICI</sequence>
<dbReference type="Proteomes" id="UP000434172">
    <property type="component" value="Unassembled WGS sequence"/>
</dbReference>
<reference evidence="1 2" key="1">
    <citation type="submission" date="2019-12" db="EMBL/GenBank/DDBJ databases">
        <title>A genome sequence resource for the geographically widespread anthracnose pathogen Colletotrichum asianum.</title>
        <authorList>
            <person name="Meng Y."/>
        </authorList>
    </citation>
    <scope>NUCLEOTIDE SEQUENCE [LARGE SCALE GENOMIC DNA]</scope>
    <source>
        <strain evidence="1 2">ICMP 18580</strain>
    </source>
</reference>
<name>A0A8H3WIJ5_9PEZI</name>
<evidence type="ECO:0000313" key="2">
    <source>
        <dbReference type="Proteomes" id="UP000434172"/>
    </source>
</evidence>
<gene>
    <name evidence="1" type="ORF">GQ607_006357</name>
</gene>